<evidence type="ECO:0000313" key="2">
    <source>
        <dbReference type="EMBL" id="GFR23255.1"/>
    </source>
</evidence>
<dbReference type="Proteomes" id="UP000887116">
    <property type="component" value="Unassembled WGS sequence"/>
</dbReference>
<feature type="region of interest" description="Disordered" evidence="1">
    <location>
        <begin position="59"/>
        <end position="99"/>
    </location>
</feature>
<reference evidence="2" key="1">
    <citation type="submission" date="2020-07" db="EMBL/GenBank/DDBJ databases">
        <title>Multicomponent nature underlies the extraordinary mechanical properties of spider dragline silk.</title>
        <authorList>
            <person name="Kono N."/>
            <person name="Nakamura H."/>
            <person name="Mori M."/>
            <person name="Yoshida Y."/>
            <person name="Ohtoshi R."/>
            <person name="Malay A.D."/>
            <person name="Moran D.A.P."/>
            <person name="Tomita M."/>
            <person name="Numata K."/>
            <person name="Arakawa K."/>
        </authorList>
    </citation>
    <scope>NUCLEOTIDE SEQUENCE</scope>
</reference>
<keyword evidence="3" id="KW-1185">Reference proteome</keyword>
<dbReference type="OrthoDB" id="6428519at2759"/>
<sequence length="99" mass="10915">MSHDDIRHSLEVLDSVLAEFDDCLESWDTPSAETQEKFLPGDINLNGVKNYDIVPNDHKLSLDNAKGGSTSHNSSNNVQEQPKVGSPPPLYRSEVLRPG</sequence>
<evidence type="ECO:0000256" key="1">
    <source>
        <dbReference type="SAM" id="MobiDB-lite"/>
    </source>
</evidence>
<name>A0A8X6HJA0_TRICU</name>
<dbReference type="EMBL" id="BMAO01018411">
    <property type="protein sequence ID" value="GFR23255.1"/>
    <property type="molecule type" value="Genomic_DNA"/>
</dbReference>
<organism evidence="2 3">
    <name type="scientific">Trichonephila clavata</name>
    <name type="common">Joro spider</name>
    <name type="synonym">Nephila clavata</name>
    <dbReference type="NCBI Taxonomy" id="2740835"/>
    <lineage>
        <taxon>Eukaryota</taxon>
        <taxon>Metazoa</taxon>
        <taxon>Ecdysozoa</taxon>
        <taxon>Arthropoda</taxon>
        <taxon>Chelicerata</taxon>
        <taxon>Arachnida</taxon>
        <taxon>Araneae</taxon>
        <taxon>Araneomorphae</taxon>
        <taxon>Entelegynae</taxon>
        <taxon>Araneoidea</taxon>
        <taxon>Nephilidae</taxon>
        <taxon>Trichonephila</taxon>
    </lineage>
</organism>
<proteinExistence type="predicted"/>
<comment type="caution">
    <text evidence="2">The sequence shown here is derived from an EMBL/GenBank/DDBJ whole genome shotgun (WGS) entry which is preliminary data.</text>
</comment>
<accession>A0A8X6HJA0</accession>
<evidence type="ECO:0000313" key="3">
    <source>
        <dbReference type="Proteomes" id="UP000887116"/>
    </source>
</evidence>
<dbReference type="AlphaFoldDB" id="A0A8X6HJA0"/>
<gene>
    <name evidence="2" type="primary">AVEN_13244_1</name>
    <name evidence="2" type="ORF">TNCT_352841</name>
</gene>
<protein>
    <submittedName>
        <fullName evidence="2">Uncharacterized protein</fullName>
    </submittedName>
</protein>
<feature type="compositionally biased region" description="Polar residues" evidence="1">
    <location>
        <begin position="67"/>
        <end position="80"/>
    </location>
</feature>